<protein>
    <recommendedName>
        <fullName evidence="3">Transposase</fullName>
    </recommendedName>
</protein>
<gene>
    <name evidence="1" type="ORF">RM530_01170</name>
</gene>
<dbReference type="Proteomes" id="UP001254608">
    <property type="component" value="Unassembled WGS sequence"/>
</dbReference>
<evidence type="ECO:0008006" key="3">
    <source>
        <dbReference type="Google" id="ProtNLM"/>
    </source>
</evidence>
<name>A0ABU2WDN2_9GAMM</name>
<dbReference type="NCBIfam" id="NF047593">
    <property type="entry name" value="IS66_ISAeme5_TnpA"/>
    <property type="match status" value="1"/>
</dbReference>
<dbReference type="EMBL" id="JAVRIC010000001">
    <property type="protein sequence ID" value="MDT0495977.1"/>
    <property type="molecule type" value="Genomic_DNA"/>
</dbReference>
<evidence type="ECO:0000313" key="2">
    <source>
        <dbReference type="Proteomes" id="UP001254608"/>
    </source>
</evidence>
<reference evidence="1 2" key="1">
    <citation type="submission" date="2023-09" db="EMBL/GenBank/DDBJ databases">
        <authorList>
            <person name="Rey-Velasco X."/>
        </authorList>
    </citation>
    <scope>NUCLEOTIDE SEQUENCE [LARGE SCALE GENOMIC DNA]</scope>
    <source>
        <strain evidence="1 2">W345</strain>
    </source>
</reference>
<accession>A0ABU2WDN2</accession>
<evidence type="ECO:0000313" key="1">
    <source>
        <dbReference type="EMBL" id="MDT0495977.1"/>
    </source>
</evidence>
<keyword evidence="2" id="KW-1185">Reference proteome</keyword>
<organism evidence="1 2">
    <name type="scientific">Banduia mediterranea</name>
    <dbReference type="NCBI Taxonomy" id="3075609"/>
    <lineage>
        <taxon>Bacteria</taxon>
        <taxon>Pseudomonadati</taxon>
        <taxon>Pseudomonadota</taxon>
        <taxon>Gammaproteobacteria</taxon>
        <taxon>Nevskiales</taxon>
        <taxon>Algiphilaceae</taxon>
        <taxon>Banduia</taxon>
    </lineage>
</organism>
<proteinExistence type="predicted"/>
<sequence length="88" mass="9361">MIEEWAQSGQNQAAFCASRGIALSTLGNWRRKLKAGPAASSGAPHQATGFIELTAPRAPDKESPAWGVELSLGEGTVLRLRRAHAHGR</sequence>
<comment type="caution">
    <text evidence="1">The sequence shown here is derived from an EMBL/GenBank/DDBJ whole genome shotgun (WGS) entry which is preliminary data.</text>
</comment>